<evidence type="ECO:0000256" key="7">
    <source>
        <dbReference type="ARBA" id="ARBA00023145"/>
    </source>
</evidence>
<evidence type="ECO:0000256" key="5">
    <source>
        <dbReference type="ARBA" id="ARBA00022813"/>
    </source>
</evidence>
<comment type="cofactor">
    <cofactor evidence="1">
        <name>pyruvate</name>
        <dbReference type="ChEBI" id="CHEBI:15361"/>
    </cofactor>
</comment>
<dbReference type="EMBL" id="CAACVS010000616">
    <property type="protein sequence ID" value="VEU44135.1"/>
    <property type="molecule type" value="Genomic_DNA"/>
</dbReference>
<evidence type="ECO:0000256" key="4">
    <source>
        <dbReference type="ARBA" id="ARBA00022793"/>
    </source>
</evidence>
<feature type="domain" description="PABS" evidence="15">
    <location>
        <begin position="317"/>
        <end position="589"/>
    </location>
</feature>
<dbReference type="GO" id="GO:0010487">
    <property type="term" value="F:thermospermine synthase activity"/>
    <property type="evidence" value="ECO:0007669"/>
    <property type="project" value="UniProtKB-ARBA"/>
</dbReference>
<feature type="region of interest" description="Disordered" evidence="12">
    <location>
        <begin position="140"/>
        <end position="164"/>
    </location>
</feature>
<evidence type="ECO:0000256" key="11">
    <source>
        <dbReference type="PROSITE-ProRule" id="PRU00354"/>
    </source>
</evidence>
<dbReference type="Gene3D" id="3.40.50.150">
    <property type="entry name" value="Vaccinia Virus protein VP39"/>
    <property type="match status" value="1"/>
</dbReference>
<evidence type="ECO:0000256" key="9">
    <source>
        <dbReference type="ARBA" id="ARBA00023270"/>
    </source>
</evidence>
<evidence type="ECO:0000259" key="15">
    <source>
        <dbReference type="PROSITE" id="PS51006"/>
    </source>
</evidence>
<feature type="transmembrane region" description="Helical" evidence="13">
    <location>
        <begin position="31"/>
        <end position="54"/>
    </location>
</feature>
<evidence type="ECO:0000256" key="2">
    <source>
        <dbReference type="ARBA" id="ARBA00007867"/>
    </source>
</evidence>
<keyword evidence="8" id="KW-0456">Lyase</keyword>
<reference evidence="16 17" key="1">
    <citation type="submission" date="2019-01" db="EMBL/GenBank/DDBJ databases">
        <authorList>
            <person name="Ferrante I. M."/>
        </authorList>
    </citation>
    <scope>NUCLEOTIDE SEQUENCE [LARGE SCALE GENOMIC DNA]</scope>
    <source>
        <strain evidence="16 17">B856</strain>
    </source>
</reference>
<evidence type="ECO:0000256" key="1">
    <source>
        <dbReference type="ARBA" id="ARBA00001928"/>
    </source>
</evidence>
<dbReference type="PROSITE" id="PS51006">
    <property type="entry name" value="PABS_2"/>
    <property type="match status" value="1"/>
</dbReference>
<evidence type="ECO:0000256" key="12">
    <source>
        <dbReference type="SAM" id="MobiDB-lite"/>
    </source>
</evidence>
<keyword evidence="13" id="KW-0472">Membrane</keyword>
<keyword evidence="6 11" id="KW-0620">Polyamine biosynthesis</keyword>
<proteinExistence type="inferred from homology"/>
<dbReference type="InterPro" id="IPR016067">
    <property type="entry name" value="S-AdoMet_deCO2ase_core"/>
</dbReference>
<gene>
    <name evidence="16" type="ORF">PSNMU_V1.4_AUG-EV-PASAV3_0112060</name>
</gene>
<dbReference type="InterPro" id="IPR017716">
    <property type="entry name" value="S-AdoMet_deCOase_pro-enz"/>
</dbReference>
<accession>A0A448ZQ17</accession>
<dbReference type="CDD" id="cd02440">
    <property type="entry name" value="AdoMet_MTases"/>
    <property type="match status" value="1"/>
</dbReference>
<keyword evidence="7" id="KW-0865">Zymogen</keyword>
<keyword evidence="5" id="KW-0068">Autocatalytic cleavage</keyword>
<dbReference type="AlphaFoldDB" id="A0A448ZQ17"/>
<feature type="active site" description="Proton acceptor" evidence="11">
    <location>
        <position position="496"/>
    </location>
</feature>
<evidence type="ECO:0000313" key="16">
    <source>
        <dbReference type="EMBL" id="VEU44135.1"/>
    </source>
</evidence>
<feature type="compositionally biased region" description="Polar residues" evidence="12">
    <location>
        <begin position="141"/>
        <end position="155"/>
    </location>
</feature>
<dbReference type="PROSITE" id="PS01330">
    <property type="entry name" value="PABS_1"/>
    <property type="match status" value="1"/>
</dbReference>
<dbReference type="InterPro" id="IPR030374">
    <property type="entry name" value="PABS"/>
</dbReference>
<dbReference type="PROSITE" id="PS50280">
    <property type="entry name" value="SET"/>
    <property type="match status" value="1"/>
</dbReference>
<evidence type="ECO:0000313" key="17">
    <source>
        <dbReference type="Proteomes" id="UP000291116"/>
    </source>
</evidence>
<dbReference type="GO" id="GO:0008295">
    <property type="term" value="P:spermidine biosynthetic process"/>
    <property type="evidence" value="ECO:0007669"/>
    <property type="project" value="InterPro"/>
</dbReference>
<evidence type="ECO:0008006" key="18">
    <source>
        <dbReference type="Google" id="ProtNLM"/>
    </source>
</evidence>
<dbReference type="PANTHER" id="PTHR43317:SF1">
    <property type="entry name" value="THERMOSPERMINE SYNTHASE ACAULIS5"/>
    <property type="match status" value="1"/>
</dbReference>
<evidence type="ECO:0000256" key="8">
    <source>
        <dbReference type="ARBA" id="ARBA00023239"/>
    </source>
</evidence>
<dbReference type="SUPFAM" id="SSF56276">
    <property type="entry name" value="S-adenosylmethionine decarboxylase"/>
    <property type="match status" value="1"/>
</dbReference>
<evidence type="ECO:0000256" key="3">
    <source>
        <dbReference type="ARBA" id="ARBA00022679"/>
    </source>
</evidence>
<dbReference type="Proteomes" id="UP000291116">
    <property type="component" value="Unassembled WGS sequence"/>
</dbReference>
<dbReference type="InterPro" id="IPR029063">
    <property type="entry name" value="SAM-dependent_MTases_sf"/>
</dbReference>
<dbReference type="InterPro" id="IPR003826">
    <property type="entry name" value="AdoMetDC_fam_prok"/>
</dbReference>
<comment type="similarity">
    <text evidence="2">Belongs to the spermidine/spermine synthase family.</text>
</comment>
<dbReference type="Pfam" id="PF02675">
    <property type="entry name" value="AdoMet_dc"/>
    <property type="match status" value="1"/>
</dbReference>
<dbReference type="InterPro" id="IPR030373">
    <property type="entry name" value="PABS_CS"/>
</dbReference>
<dbReference type="GO" id="GO:0004014">
    <property type="term" value="F:adenosylmethionine decarboxylase activity"/>
    <property type="evidence" value="ECO:0007669"/>
    <property type="project" value="InterPro"/>
</dbReference>
<dbReference type="NCBIfam" id="TIGR03330">
    <property type="entry name" value="SAM_DCase_Bsu"/>
    <property type="match status" value="1"/>
</dbReference>
<organism evidence="16 17">
    <name type="scientific">Pseudo-nitzschia multistriata</name>
    <dbReference type="NCBI Taxonomy" id="183589"/>
    <lineage>
        <taxon>Eukaryota</taxon>
        <taxon>Sar</taxon>
        <taxon>Stramenopiles</taxon>
        <taxon>Ochrophyta</taxon>
        <taxon>Bacillariophyta</taxon>
        <taxon>Bacillariophyceae</taxon>
        <taxon>Bacillariophycidae</taxon>
        <taxon>Bacillariales</taxon>
        <taxon>Bacillariaceae</taxon>
        <taxon>Pseudo-nitzschia</taxon>
    </lineage>
</organism>
<keyword evidence="13" id="KW-1133">Transmembrane helix</keyword>
<dbReference type="Pfam" id="PF01564">
    <property type="entry name" value="Spermine_synth"/>
    <property type="match status" value="1"/>
</dbReference>
<keyword evidence="9" id="KW-0704">Schiff base</keyword>
<protein>
    <recommendedName>
        <fullName evidence="18">PABS domain-containing protein</fullName>
    </recommendedName>
</protein>
<dbReference type="SUPFAM" id="SSF53335">
    <property type="entry name" value="S-adenosyl-L-methionine-dependent methyltransferases"/>
    <property type="match status" value="1"/>
</dbReference>
<keyword evidence="13" id="KW-0812">Transmembrane</keyword>
<sequence length="859" mass="96063">MGGGQRSSIVAESSASEDENNVLIIRISKRFIILTFVVSCLVAFAVGHVSRIVLIDNPRNEFMKAYQREHVSIDGAMGTKPFGSKDEGQFTLPDPVLQSGKTPPITTYTSKNFNTALSSTTHSRWMVTQDGEDLDNGLLENESNGDQCRSSTNDSCVEDEQTEEEEHLPAGQHLLIDIEHVDALFLNSEDRLATAMLDLVNECGLTLLSYHCHGLHPSGVSCAGVLLESHVSFHTWPEEGVITLDLFTCGPNSLLPIVPLAEKLFAVASDALRAMEPKMIWAHKFRGFGRENGSASEVTDMFRFPVGQMNDFKKEIASIQTDYQTMDVYDVFRPGRHDMESYEKSLSNDGSYEALHPELFEPDRLVYLDGVVQSCKTGDAAYHEALVHPAMFAHENPKRVAIVGGGEGATLREVLKHNTVEKVIMIDIDEQMVELSKKVLPYWSDCSMLQDSTKSCFDDPRVETYFLDAFKWFIDRFSDEKSDDFDELPFDVIIMDALDPQIQKEFVDALYDGGPFLRSLPNALRESGILVAQVGEANSIQSPSGEHSIDRNRINFIETLVSLGFPTIRDYEESHSQFDDPWEFVAAFKDFDYKVDWYAESPVIDLKIRERGMITTAGGSPFLHFDGATMKSYRYPSKGSETAFCRLKPNEVDCANGHGFDLERDDVMVSSLEIKPSSLGVKAGRGVFAKTDIPKDSYVGLKEIGSSVHINPHVFEVMKEMKEIPWAYSNYHGKELEAYTNLYGHFFVSQGETEVFIDSTIQCMINHGCMGTSNIGYNINVTEASADPLSMSEEVTSSYIGRQYIYNPAKERQVRFYSSSTPRRDIKAGEELLGNYLGMAGADNPHWKDVVLALRDHCV</sequence>
<dbReference type="PANTHER" id="PTHR43317">
    <property type="entry name" value="THERMOSPERMINE SYNTHASE ACAULIS5"/>
    <property type="match status" value="1"/>
</dbReference>
<dbReference type="Gene3D" id="3.60.90.10">
    <property type="entry name" value="S-adenosylmethionine decarboxylase"/>
    <property type="match status" value="1"/>
</dbReference>
<evidence type="ECO:0000256" key="10">
    <source>
        <dbReference type="ARBA" id="ARBA00023317"/>
    </source>
</evidence>
<keyword evidence="4" id="KW-0210">Decarboxylase</keyword>
<evidence type="ECO:0000259" key="14">
    <source>
        <dbReference type="PROSITE" id="PS50280"/>
    </source>
</evidence>
<evidence type="ECO:0000256" key="6">
    <source>
        <dbReference type="ARBA" id="ARBA00023115"/>
    </source>
</evidence>
<feature type="domain" description="SET" evidence="14">
    <location>
        <begin position="670"/>
        <end position="837"/>
    </location>
</feature>
<evidence type="ECO:0000256" key="13">
    <source>
        <dbReference type="SAM" id="Phobius"/>
    </source>
</evidence>
<name>A0A448ZQ17_9STRA</name>
<keyword evidence="3 11" id="KW-0808">Transferase</keyword>
<keyword evidence="17" id="KW-1185">Reference proteome</keyword>
<dbReference type="HAMAP" id="MF_00198">
    <property type="entry name" value="Spermidine_synth"/>
    <property type="match status" value="1"/>
</dbReference>
<dbReference type="OrthoDB" id="38125at2759"/>
<dbReference type="InterPro" id="IPR001214">
    <property type="entry name" value="SET_dom"/>
</dbReference>
<dbReference type="InterPro" id="IPR046341">
    <property type="entry name" value="SET_dom_sf"/>
</dbReference>
<dbReference type="InterPro" id="IPR001045">
    <property type="entry name" value="Spermi_synthase"/>
</dbReference>
<dbReference type="SUPFAM" id="SSF82199">
    <property type="entry name" value="SET domain"/>
    <property type="match status" value="1"/>
</dbReference>
<dbReference type="Gene3D" id="2.170.270.10">
    <property type="entry name" value="SET domain"/>
    <property type="match status" value="1"/>
</dbReference>
<keyword evidence="10" id="KW-0670">Pyruvate</keyword>